<protein>
    <submittedName>
        <fullName evidence="3">Zinc ribbon domain-containing protein</fullName>
    </submittedName>
</protein>
<keyword evidence="4" id="KW-1185">Reference proteome</keyword>
<dbReference type="RefSeq" id="WP_252797345.1">
    <property type="nucleotide sequence ID" value="NZ_CP097118.1"/>
</dbReference>
<evidence type="ECO:0000313" key="3">
    <source>
        <dbReference type="EMBL" id="USS88056.1"/>
    </source>
</evidence>
<feature type="transmembrane region" description="Helical" evidence="1">
    <location>
        <begin position="64"/>
        <end position="84"/>
    </location>
</feature>
<keyword evidence="1" id="KW-1133">Transmembrane helix</keyword>
<keyword evidence="1" id="KW-0812">Transmembrane</keyword>
<evidence type="ECO:0000259" key="2">
    <source>
        <dbReference type="Pfam" id="PF13240"/>
    </source>
</evidence>
<evidence type="ECO:0000256" key="1">
    <source>
        <dbReference type="SAM" id="Phobius"/>
    </source>
</evidence>
<name>A0ABY5BVQ0_9LACO</name>
<feature type="domain" description="Zinc-ribbon" evidence="2">
    <location>
        <begin position="2"/>
        <end position="23"/>
    </location>
</feature>
<sequence>MKCTNCGQELNPGQKFCPNCGQSVQPQVKKTVKSEPPKSASTVKDEWDRAAKSTWDKIKEKPSLQWIIGLFAFIVIVGVVIFMFKPEQLNGSYSHSTNLIVTNVKEKVMFKGNKFTDNQGDEGTYKIDGDQLKLDGKINGKKTKAVATLSKDRKSFDLSGEKFTKDDE</sequence>
<proteinExistence type="predicted"/>
<accession>A0ABY5BVQ0</accession>
<dbReference type="Pfam" id="PF13240">
    <property type="entry name" value="Zn_Ribbon_1"/>
    <property type="match status" value="1"/>
</dbReference>
<dbReference type="Proteomes" id="UP001057025">
    <property type="component" value="Chromosome"/>
</dbReference>
<keyword evidence="1" id="KW-0472">Membrane</keyword>
<dbReference type="InterPro" id="IPR026870">
    <property type="entry name" value="Zinc_ribbon_dom"/>
</dbReference>
<reference evidence="3" key="1">
    <citation type="submission" date="2022-05" db="EMBL/GenBank/DDBJ databases">
        <authorList>
            <person name="Oliphant S.A."/>
            <person name="Watson-Haigh N.S."/>
            <person name="Sumby K.M."/>
            <person name="Gardner J.M."/>
            <person name="Jiranek V."/>
        </authorList>
    </citation>
    <scope>NUCLEOTIDE SEQUENCE</scope>
    <source>
        <strain evidence="3">KI11_C11</strain>
    </source>
</reference>
<gene>
    <name evidence="3" type="ORF">M3M39_00795</name>
</gene>
<organism evidence="3 4">
    <name type="scientific">Fructilactobacillus hinvesii</name>
    <dbReference type="NCBI Taxonomy" id="2940300"/>
    <lineage>
        <taxon>Bacteria</taxon>
        <taxon>Bacillati</taxon>
        <taxon>Bacillota</taxon>
        <taxon>Bacilli</taxon>
        <taxon>Lactobacillales</taxon>
        <taxon>Lactobacillaceae</taxon>
        <taxon>Fructilactobacillus</taxon>
    </lineage>
</organism>
<evidence type="ECO:0000313" key="4">
    <source>
        <dbReference type="Proteomes" id="UP001057025"/>
    </source>
</evidence>
<dbReference type="EMBL" id="CP097118">
    <property type="protein sequence ID" value="USS88056.1"/>
    <property type="molecule type" value="Genomic_DNA"/>
</dbReference>